<evidence type="ECO:0000313" key="2">
    <source>
        <dbReference type="EMBL" id="AGT35596.1"/>
    </source>
</evidence>
<dbReference type="Proteomes" id="UP000015543">
    <property type="component" value="Chromosome"/>
</dbReference>
<sequence>MKRVLVFMALVGTLLVIVSLTFYYYPRLLKHGASTLEEKFRQLYASNPDFRLSVDELRRMVLDPDTPFDKEMARKLFNSVLRELGVSEIDSLHFNYGKSVYGRVNKSFPTVRCDFPSDFHLVVVQPKTDVEAGNSLEKVYFCSYEINGKSVVEVTLVFRNERSPSSTLEDAWYEAWRLISWGRSRDIETFFVVREGEKTYVDFSGLGLVLNQTLSLRLVKAIGSGSKTYSESAHEEEKIEISGPNITIYVNTYNHALGLKDNNPGLEKVIFRVTESNSTLGRRVDAENEFSDIRYINELVGL</sequence>
<keyword evidence="1" id="KW-1133">Transmembrane helix</keyword>
<evidence type="ECO:0000313" key="3">
    <source>
        <dbReference type="Proteomes" id="UP000015543"/>
    </source>
</evidence>
<dbReference type="HOGENOM" id="CLU_920159_0_0_2"/>
<dbReference type="AlphaFoldDB" id="S5ZLX5"/>
<keyword evidence="1" id="KW-0472">Membrane</keyword>
<proteinExistence type="predicted"/>
<protein>
    <submittedName>
        <fullName evidence="2">Uncharacterized protein</fullName>
    </submittedName>
</protein>
<keyword evidence="3" id="KW-1185">Reference proteome</keyword>
<organism evidence="2 3">
    <name type="scientific">Thermofilum adornatum</name>
    <dbReference type="NCBI Taxonomy" id="1365176"/>
    <lineage>
        <taxon>Archaea</taxon>
        <taxon>Thermoproteota</taxon>
        <taxon>Thermoprotei</taxon>
        <taxon>Thermofilales</taxon>
        <taxon>Thermofilaceae</taxon>
        <taxon>Thermofilum</taxon>
    </lineage>
</organism>
<dbReference type="eggNOG" id="arCOG08787">
    <property type="taxonomic scope" value="Archaea"/>
</dbReference>
<accession>S5ZLX5</accession>
<reference evidence="2 3" key="1">
    <citation type="journal article" date="2013" name="Genome Announc.">
        <title>Complete Genomic Sequence of 'Thermofilum adornatus' Strain 1910bT, a Hyperthermophilic Anaerobic Organotrophic Crenarchaeon.</title>
        <authorList>
            <person name="Dominova I.N."/>
            <person name="Kublanov I.V."/>
            <person name="Podosokorskaya O.A."/>
            <person name="Derbikova K.S."/>
            <person name="Patrushev M.V."/>
            <person name="Toshchakov S.V."/>
        </authorList>
    </citation>
    <scope>NUCLEOTIDE SEQUENCE [LARGE SCALE GENOMIC DNA]</scope>
    <source>
        <strain evidence="3">1910b</strain>
    </source>
</reference>
<feature type="transmembrane region" description="Helical" evidence="1">
    <location>
        <begin position="6"/>
        <end position="25"/>
    </location>
</feature>
<gene>
    <name evidence="2" type="ORF">N186_06290</name>
</gene>
<dbReference type="EMBL" id="CP006646">
    <property type="protein sequence ID" value="AGT35596.1"/>
    <property type="molecule type" value="Genomic_DNA"/>
</dbReference>
<keyword evidence="1" id="KW-0812">Transmembrane</keyword>
<evidence type="ECO:0000256" key="1">
    <source>
        <dbReference type="SAM" id="Phobius"/>
    </source>
</evidence>
<dbReference type="KEGG" id="thb:N186_06290"/>
<name>S5ZLX5_9CREN</name>
<dbReference type="PATRIC" id="fig|1365176.7.peg.1238"/>